<dbReference type="CDD" id="cd01127">
    <property type="entry name" value="TrwB_TraG_TraD_VirD4"/>
    <property type="match status" value="1"/>
</dbReference>
<dbReference type="InterPro" id="IPR051539">
    <property type="entry name" value="T4SS-coupling_protein"/>
</dbReference>
<evidence type="ECO:0000256" key="4">
    <source>
        <dbReference type="ARBA" id="ARBA00022692"/>
    </source>
</evidence>
<evidence type="ECO:0000256" key="3">
    <source>
        <dbReference type="ARBA" id="ARBA00022475"/>
    </source>
</evidence>
<dbReference type="Gene3D" id="3.40.50.300">
    <property type="entry name" value="P-loop containing nucleotide triphosphate hydrolases"/>
    <property type="match status" value="1"/>
</dbReference>
<dbReference type="AlphaFoldDB" id="A0A3E1YHA7"/>
<dbReference type="Pfam" id="PF02534">
    <property type="entry name" value="T4SS-DNA_transf"/>
    <property type="match status" value="1"/>
</dbReference>
<keyword evidence="3" id="KW-1003">Cell membrane</keyword>
<evidence type="ECO:0000256" key="2">
    <source>
        <dbReference type="ARBA" id="ARBA00008806"/>
    </source>
</evidence>
<evidence type="ECO:0000259" key="8">
    <source>
        <dbReference type="Pfam" id="PF14293"/>
    </source>
</evidence>
<evidence type="ECO:0000313" key="10">
    <source>
        <dbReference type="Proteomes" id="UP000260644"/>
    </source>
</evidence>
<keyword evidence="4 7" id="KW-0812">Transmembrane</keyword>
<dbReference type="OrthoDB" id="102453at2"/>
<dbReference type="NCBIfam" id="NF041326">
    <property type="entry name" value="Bacteroid_MobC"/>
    <property type="match status" value="1"/>
</dbReference>
<feature type="transmembrane region" description="Helical" evidence="7">
    <location>
        <begin position="124"/>
        <end position="143"/>
    </location>
</feature>
<feature type="transmembrane region" description="Helical" evidence="7">
    <location>
        <begin position="60"/>
        <end position="79"/>
    </location>
</feature>
<evidence type="ECO:0000313" key="9">
    <source>
        <dbReference type="EMBL" id="RFS26769.1"/>
    </source>
</evidence>
<dbReference type="EMBL" id="QPMM01000001">
    <property type="protein sequence ID" value="RFS26769.1"/>
    <property type="molecule type" value="Genomic_DNA"/>
</dbReference>
<gene>
    <name evidence="9" type="ORF">DVR12_03005</name>
</gene>
<dbReference type="RefSeq" id="WP_116973961.1">
    <property type="nucleotide sequence ID" value="NZ_QPMM01000001.1"/>
</dbReference>
<feature type="transmembrane region" description="Helical" evidence="7">
    <location>
        <begin position="20"/>
        <end position="40"/>
    </location>
</feature>
<feature type="transmembrane region" description="Helical" evidence="7">
    <location>
        <begin position="312"/>
        <end position="328"/>
    </location>
</feature>
<evidence type="ECO:0000256" key="6">
    <source>
        <dbReference type="ARBA" id="ARBA00023136"/>
    </source>
</evidence>
<accession>A0A3E1YHA7</accession>
<comment type="subcellular location">
    <subcellularLocation>
        <location evidence="1">Cell membrane</location>
        <topology evidence="1">Multi-pass membrane protein</topology>
    </subcellularLocation>
</comment>
<feature type="transmembrane region" description="Helical" evidence="7">
    <location>
        <begin position="91"/>
        <end position="112"/>
    </location>
</feature>
<keyword evidence="6 7" id="KW-0472">Membrane</keyword>
<dbReference type="InterPro" id="IPR003688">
    <property type="entry name" value="TraG/VirD4"/>
</dbReference>
<dbReference type="InterPro" id="IPR025988">
    <property type="entry name" value="YWFCY_dom"/>
</dbReference>
<evidence type="ECO:0000256" key="1">
    <source>
        <dbReference type="ARBA" id="ARBA00004651"/>
    </source>
</evidence>
<dbReference type="Pfam" id="PF14293">
    <property type="entry name" value="YWFCY"/>
    <property type="match status" value="1"/>
</dbReference>
<name>A0A3E1YHA7_9BACT</name>
<dbReference type="InterPro" id="IPR027417">
    <property type="entry name" value="P-loop_NTPase"/>
</dbReference>
<dbReference type="GO" id="GO:0005886">
    <property type="term" value="C:plasma membrane"/>
    <property type="evidence" value="ECO:0007669"/>
    <property type="project" value="UniProtKB-SubCell"/>
</dbReference>
<dbReference type="PANTHER" id="PTHR37937">
    <property type="entry name" value="CONJUGATIVE TRANSFER: DNA TRANSPORT"/>
    <property type="match status" value="1"/>
</dbReference>
<feature type="domain" description="YWFCY" evidence="8">
    <location>
        <begin position="5"/>
        <end position="148"/>
    </location>
</feature>
<comment type="similarity">
    <text evidence="2">Belongs to the VirD4/TraG family.</text>
</comment>
<reference evidence="9 10" key="1">
    <citation type="submission" date="2018-07" db="EMBL/GenBank/DDBJ databases">
        <title>Chitinophaga K2CV101002-2 sp. nov., isolated from a monsoon evergreen broad-leaved forest soil.</title>
        <authorList>
            <person name="Lv Y."/>
        </authorList>
    </citation>
    <scope>NUCLEOTIDE SEQUENCE [LARGE SCALE GENOMIC DNA]</scope>
    <source>
        <strain evidence="9 10">GDMCC 1.1288</strain>
    </source>
</reference>
<dbReference type="PANTHER" id="PTHR37937:SF1">
    <property type="entry name" value="CONJUGATIVE TRANSFER: DNA TRANSPORT"/>
    <property type="match status" value="1"/>
</dbReference>
<evidence type="ECO:0000256" key="5">
    <source>
        <dbReference type="ARBA" id="ARBA00022989"/>
    </source>
</evidence>
<organism evidence="9 10">
    <name type="scientific">Chitinophaga silvatica</name>
    <dbReference type="NCBI Taxonomy" id="2282649"/>
    <lineage>
        <taxon>Bacteria</taxon>
        <taxon>Pseudomonadati</taxon>
        <taxon>Bacteroidota</taxon>
        <taxon>Chitinophagia</taxon>
        <taxon>Chitinophagales</taxon>
        <taxon>Chitinophagaceae</taxon>
        <taxon>Chitinophaga</taxon>
    </lineage>
</organism>
<keyword evidence="10" id="KW-1185">Reference proteome</keyword>
<evidence type="ECO:0000256" key="7">
    <source>
        <dbReference type="SAM" id="Phobius"/>
    </source>
</evidence>
<sequence length="659" mass="74730">MRTGENEQGLRKIIDLTRLISLAILILHFYYYCYAAFHAWQLTSDITDRLLDNITKTGLFSYFLKTKLIALGFLGITLLGAQGRKDQHIKYTTVVAYISIGLVLYFISYYVLLLTYDLQFRTCAYIGITTCGYILILTGGTLLSRIIKLNIDRNDIFNRKSQTFPQEERLMKGEFYINIPATYQLKDQVRKSYININSVKGLLVAGQPGSGKSWFILEEIIRQQIEKGYCLFIHDWKYPDLTTIAYNHYLKYRHRYKVPIRFNAIIPEDPAKSGRCNPLEPSTMTDITDAAESARTILYGLNRSWIQRNGDFFVESPIILLTAVIWYLRQYRNGEFCTLPHAIELLQVDYAKLFTLIRSVPELQILISPFISALEAGVMEQLEGQIAAAKIAMARLSSPELYFILSGNDFSLDINNPAAPQILCMANNPQKHITYGAVLSLYINRLIKQINKKGKLKCGINFEEFPTLTVQGVDALVGTGRSNQIATTIVIQNLDQVKKDYSREMADVLMNLCGNVICGQVAGDTARQMSDRVGRIMQDRASTTINSSDTSVNYSQQLDMAIPPSVISNLSSGEFVGIVADDPGQEIPQKVFHCKVTKDPRKADQERKLQKELPVIRNLENGVVYKNFMQIKDDVTDFVDAEISRIMNDPMKAHLIVKR</sequence>
<dbReference type="Proteomes" id="UP000260644">
    <property type="component" value="Unassembled WGS sequence"/>
</dbReference>
<dbReference type="SUPFAM" id="SSF52540">
    <property type="entry name" value="P-loop containing nucleoside triphosphate hydrolases"/>
    <property type="match status" value="1"/>
</dbReference>
<protein>
    <submittedName>
        <fullName evidence="9">Conjugal transfer protein TraG</fullName>
    </submittedName>
</protein>
<comment type="caution">
    <text evidence="9">The sequence shown here is derived from an EMBL/GenBank/DDBJ whole genome shotgun (WGS) entry which is preliminary data.</text>
</comment>
<keyword evidence="5 7" id="KW-1133">Transmembrane helix</keyword>
<proteinExistence type="inferred from homology"/>